<reference evidence="15 16" key="1">
    <citation type="submission" date="2025-04" db="UniProtKB">
        <authorList>
            <consortium name="RefSeq"/>
        </authorList>
    </citation>
    <scope>IDENTIFICATION</scope>
    <source>
        <tissue evidence="15 16">Whole body pupa</tissue>
    </source>
</reference>
<feature type="compositionally biased region" description="Basic residues" evidence="10">
    <location>
        <begin position="84"/>
        <end position="95"/>
    </location>
</feature>
<evidence type="ECO:0000256" key="4">
    <source>
        <dbReference type="ARBA" id="ARBA00022536"/>
    </source>
</evidence>
<comment type="caution">
    <text evidence="9">Lacks conserved residue(s) required for the propagation of feature annotation.</text>
</comment>
<dbReference type="Pfam" id="PF02019">
    <property type="entry name" value="WIF"/>
    <property type="match status" value="1"/>
</dbReference>
<evidence type="ECO:0000256" key="11">
    <source>
        <dbReference type="SAM" id="SignalP"/>
    </source>
</evidence>
<feature type="disulfide bond" evidence="9">
    <location>
        <begin position="280"/>
        <end position="290"/>
    </location>
</feature>
<dbReference type="GO" id="GO:0009986">
    <property type="term" value="C:cell surface"/>
    <property type="evidence" value="ECO:0007669"/>
    <property type="project" value="TreeGrafter"/>
</dbReference>
<feature type="disulfide bond" evidence="9">
    <location>
        <begin position="376"/>
        <end position="386"/>
    </location>
</feature>
<dbReference type="KEGG" id="gfs:119634928"/>
<feature type="disulfide bond" evidence="9">
    <location>
        <begin position="298"/>
        <end position="307"/>
    </location>
</feature>
<dbReference type="InterPro" id="IPR003306">
    <property type="entry name" value="WIF"/>
</dbReference>
<feature type="disulfide bond" evidence="9">
    <location>
        <begin position="344"/>
        <end position="354"/>
    </location>
</feature>
<dbReference type="InterPro" id="IPR013032">
    <property type="entry name" value="EGF-like_CS"/>
</dbReference>
<dbReference type="PROSITE" id="PS50026">
    <property type="entry name" value="EGF_3"/>
    <property type="match status" value="3"/>
</dbReference>
<dbReference type="Gene3D" id="2.10.25.10">
    <property type="entry name" value="Laminin"/>
    <property type="match status" value="4"/>
</dbReference>
<feature type="disulfide bond" evidence="9">
    <location>
        <begin position="394"/>
        <end position="403"/>
    </location>
</feature>
<comment type="subcellular location">
    <subcellularLocation>
        <location evidence="1">Secreted</location>
    </subcellularLocation>
</comment>
<keyword evidence="7 9" id="KW-1015">Disulfide bond</keyword>
<dbReference type="Gene3D" id="2.60.40.2170">
    <property type="entry name" value="Wnt, WIF domain"/>
    <property type="match status" value="1"/>
</dbReference>
<feature type="chain" id="PRO_5044694269" evidence="11">
    <location>
        <begin position="31"/>
        <end position="447"/>
    </location>
</feature>
<dbReference type="GO" id="GO:0005102">
    <property type="term" value="F:signaling receptor binding"/>
    <property type="evidence" value="ECO:0007669"/>
    <property type="project" value="TreeGrafter"/>
</dbReference>
<dbReference type="GO" id="GO:0005576">
    <property type="term" value="C:extracellular region"/>
    <property type="evidence" value="ECO:0007669"/>
    <property type="project" value="UniProtKB-SubCell"/>
</dbReference>
<evidence type="ECO:0000313" key="16">
    <source>
        <dbReference type="RefSeq" id="XP_037885298.1"/>
    </source>
</evidence>
<sequence length="447" mass="50733">MINTNAVSCLSMIYFLMLLMPCLRIEEVQARKHEYQMQHLNQRSFSHHTYELLPAQQQLDKNIDVQQGERVFRNERGNGSGQQKVRRGHRKKSQHHPINEDENISLWINDQQLKMLTALFFPRANAIGRMYAIKNGSVLYDILDGSAYKYLEYLVLPPEVNYVNFTWKSGHRKYFYHFDRLETLNDNVLKTPTLSIKAKGRIPKEEKDFSVFLPCNGNNSGTAVVKISLSIHNRKGVSLPGTPLRLNFKKGCAHRGVYDRLPHAFNSTLNFSLQGPDPECHLKCGEHGTCNHNNICQCHPGYIGQYCETPVCFPQCMNGGNCTAPSVCTCPDGYQGIKCEGGMCAEKCLNGGKCIKKDKCECPRGYYGLRCEFSKCEISCMHGGRCIGTNLCKCAPGLSGDHCEIGQKQRPTCKDNCKFGHCLSNNKCKCLEGYYGRFCNRRPKRMY</sequence>
<organism evidence="14 15">
    <name type="scientific">Glossina fuscipes</name>
    <dbReference type="NCBI Taxonomy" id="7396"/>
    <lineage>
        <taxon>Eukaryota</taxon>
        <taxon>Metazoa</taxon>
        <taxon>Ecdysozoa</taxon>
        <taxon>Arthropoda</taxon>
        <taxon>Hexapoda</taxon>
        <taxon>Insecta</taxon>
        <taxon>Pterygota</taxon>
        <taxon>Neoptera</taxon>
        <taxon>Endopterygota</taxon>
        <taxon>Diptera</taxon>
        <taxon>Brachycera</taxon>
        <taxon>Muscomorpha</taxon>
        <taxon>Hippoboscoidea</taxon>
        <taxon>Glossinidae</taxon>
        <taxon>Glossina</taxon>
    </lineage>
</organism>
<dbReference type="RefSeq" id="XP_037885298.1">
    <property type="nucleotide sequence ID" value="XM_038029370.1"/>
</dbReference>
<feature type="domain" description="EGF-like" evidence="12">
    <location>
        <begin position="340"/>
        <end position="372"/>
    </location>
</feature>
<dbReference type="AlphaFoldDB" id="A0A8U0WHT5"/>
<feature type="region of interest" description="Disordered" evidence="10">
    <location>
        <begin position="72"/>
        <end position="96"/>
    </location>
</feature>
<dbReference type="InterPro" id="IPR038677">
    <property type="entry name" value="WIF_sf"/>
</dbReference>
<accession>A0A8U0WHT5</accession>
<evidence type="ECO:0000256" key="8">
    <source>
        <dbReference type="ARBA" id="ARBA00023180"/>
    </source>
</evidence>
<evidence type="ECO:0000259" key="13">
    <source>
        <dbReference type="PROSITE" id="PS50814"/>
    </source>
</evidence>
<keyword evidence="2" id="KW-0217">Developmental protein</keyword>
<feature type="signal peptide" evidence="11">
    <location>
        <begin position="1"/>
        <end position="30"/>
    </location>
</feature>
<feature type="domain" description="WIF" evidence="13">
    <location>
        <begin position="106"/>
        <end position="252"/>
    </location>
</feature>
<keyword evidence="5 11" id="KW-0732">Signal</keyword>
<evidence type="ECO:0000256" key="2">
    <source>
        <dbReference type="ARBA" id="ARBA00022473"/>
    </source>
</evidence>
<dbReference type="PROSITE" id="PS50814">
    <property type="entry name" value="WIF"/>
    <property type="match status" value="1"/>
</dbReference>
<evidence type="ECO:0000256" key="7">
    <source>
        <dbReference type="ARBA" id="ARBA00023157"/>
    </source>
</evidence>
<dbReference type="PANTHER" id="PTHR14949">
    <property type="entry name" value="EGF-LIKE-DOMAIN, MULTIPLE 7, 8"/>
    <property type="match status" value="1"/>
</dbReference>
<keyword evidence="8" id="KW-0325">Glycoprotein</keyword>
<keyword evidence="4 9" id="KW-0245">EGF-like domain</keyword>
<feature type="domain" description="EGF-like" evidence="12">
    <location>
        <begin position="276"/>
        <end position="308"/>
    </location>
</feature>
<feature type="disulfide bond" evidence="9">
    <location>
        <begin position="362"/>
        <end position="371"/>
    </location>
</feature>
<proteinExistence type="predicted"/>
<keyword evidence="6" id="KW-0677">Repeat</keyword>
<dbReference type="RefSeq" id="XP_037885297.1">
    <property type="nucleotide sequence ID" value="XM_038029369.1"/>
</dbReference>
<dbReference type="Pfam" id="PF12661">
    <property type="entry name" value="hEGF"/>
    <property type="match status" value="2"/>
</dbReference>
<feature type="domain" description="EGF-like" evidence="12">
    <location>
        <begin position="373"/>
        <end position="404"/>
    </location>
</feature>
<evidence type="ECO:0000256" key="6">
    <source>
        <dbReference type="ARBA" id="ARBA00022737"/>
    </source>
</evidence>
<protein>
    <submittedName>
        <fullName evidence="15 16">Protein shifted isoform X1</fullName>
    </submittedName>
</protein>
<evidence type="ECO:0000313" key="14">
    <source>
        <dbReference type="Proteomes" id="UP000092443"/>
    </source>
</evidence>
<evidence type="ECO:0000256" key="9">
    <source>
        <dbReference type="PROSITE-ProRule" id="PRU00076"/>
    </source>
</evidence>
<evidence type="ECO:0000256" key="1">
    <source>
        <dbReference type="ARBA" id="ARBA00004613"/>
    </source>
</evidence>
<evidence type="ECO:0000313" key="15">
    <source>
        <dbReference type="RefSeq" id="XP_037885297.1"/>
    </source>
</evidence>
<gene>
    <name evidence="15 16" type="primary">LOC119634928</name>
</gene>
<dbReference type="PANTHER" id="PTHR14949:SF32">
    <property type="entry name" value="WNT INHIBITORY FACTOR 1"/>
    <property type="match status" value="1"/>
</dbReference>
<evidence type="ECO:0000256" key="10">
    <source>
        <dbReference type="SAM" id="MobiDB-lite"/>
    </source>
</evidence>
<keyword evidence="14" id="KW-1185">Reference proteome</keyword>
<dbReference type="InterPro" id="IPR000742">
    <property type="entry name" value="EGF"/>
</dbReference>
<evidence type="ECO:0000256" key="5">
    <source>
        <dbReference type="ARBA" id="ARBA00022729"/>
    </source>
</evidence>
<name>A0A8U0WHT5_9MUSC</name>
<dbReference type="PROSITE" id="PS01186">
    <property type="entry name" value="EGF_2"/>
    <property type="match status" value="3"/>
</dbReference>
<dbReference type="SMART" id="SM00181">
    <property type="entry name" value="EGF"/>
    <property type="match status" value="5"/>
</dbReference>
<dbReference type="Proteomes" id="UP000092443">
    <property type="component" value="Unplaced"/>
</dbReference>
<dbReference type="InterPro" id="IPR050969">
    <property type="entry name" value="Dev_Signal_Modulators"/>
</dbReference>
<dbReference type="SMART" id="SM00469">
    <property type="entry name" value="WIF"/>
    <property type="match status" value="1"/>
</dbReference>
<dbReference type="SUPFAM" id="SSF57196">
    <property type="entry name" value="EGF/Laminin"/>
    <property type="match status" value="1"/>
</dbReference>
<keyword evidence="3" id="KW-0964">Secreted</keyword>
<evidence type="ECO:0000259" key="12">
    <source>
        <dbReference type="PROSITE" id="PS50026"/>
    </source>
</evidence>
<evidence type="ECO:0000256" key="3">
    <source>
        <dbReference type="ARBA" id="ARBA00022525"/>
    </source>
</evidence>
<dbReference type="GeneID" id="119634928"/>
<dbReference type="PROSITE" id="PS00022">
    <property type="entry name" value="EGF_1"/>
    <property type="match status" value="4"/>
</dbReference>